<dbReference type="STRING" id="945553.A0A0D2N284"/>
<evidence type="ECO:0000313" key="2">
    <source>
        <dbReference type="EMBL" id="KJA13349.1"/>
    </source>
</evidence>
<feature type="domain" description="Alpha/beta hydrolase fold-3" evidence="1">
    <location>
        <begin position="1"/>
        <end position="60"/>
    </location>
</feature>
<protein>
    <recommendedName>
        <fullName evidence="1">Alpha/beta hydrolase fold-3 domain-containing protein</fullName>
    </recommendedName>
</protein>
<reference evidence="3" key="1">
    <citation type="submission" date="2014-04" db="EMBL/GenBank/DDBJ databases">
        <title>Evolutionary Origins and Diversification of the Mycorrhizal Mutualists.</title>
        <authorList>
            <consortium name="DOE Joint Genome Institute"/>
            <consortium name="Mycorrhizal Genomics Consortium"/>
            <person name="Kohler A."/>
            <person name="Kuo A."/>
            <person name="Nagy L.G."/>
            <person name="Floudas D."/>
            <person name="Copeland A."/>
            <person name="Barry K.W."/>
            <person name="Cichocki N."/>
            <person name="Veneault-Fourrey C."/>
            <person name="LaButti K."/>
            <person name="Lindquist E.A."/>
            <person name="Lipzen A."/>
            <person name="Lundell T."/>
            <person name="Morin E."/>
            <person name="Murat C."/>
            <person name="Riley R."/>
            <person name="Ohm R."/>
            <person name="Sun H."/>
            <person name="Tunlid A."/>
            <person name="Henrissat B."/>
            <person name="Grigoriev I.V."/>
            <person name="Hibbett D.S."/>
            <person name="Martin F."/>
        </authorList>
    </citation>
    <scope>NUCLEOTIDE SEQUENCE [LARGE SCALE GENOMIC DNA]</scope>
    <source>
        <strain evidence="3">FD-334 SS-4</strain>
    </source>
</reference>
<dbReference type="Pfam" id="PF07859">
    <property type="entry name" value="Abhydrolase_3"/>
    <property type="match status" value="1"/>
</dbReference>
<accession>A0A0D2N284</accession>
<dbReference type="InterPro" id="IPR013094">
    <property type="entry name" value="AB_hydrolase_3"/>
</dbReference>
<dbReference type="GO" id="GO:0016787">
    <property type="term" value="F:hydrolase activity"/>
    <property type="evidence" value="ECO:0007669"/>
    <property type="project" value="InterPro"/>
</dbReference>
<dbReference type="OMA" id="VMSIDYR"/>
<sequence>VDYRLALETPYQAAVDDAINVLKWAAENAPQELGTDPVKVAVGGPSCGGNLATILALKALE</sequence>
<organism evidence="2 3">
    <name type="scientific">Hypholoma sublateritium (strain FD-334 SS-4)</name>
    <dbReference type="NCBI Taxonomy" id="945553"/>
    <lineage>
        <taxon>Eukaryota</taxon>
        <taxon>Fungi</taxon>
        <taxon>Dikarya</taxon>
        <taxon>Basidiomycota</taxon>
        <taxon>Agaricomycotina</taxon>
        <taxon>Agaricomycetes</taxon>
        <taxon>Agaricomycetidae</taxon>
        <taxon>Agaricales</taxon>
        <taxon>Agaricineae</taxon>
        <taxon>Strophariaceae</taxon>
        <taxon>Hypholoma</taxon>
    </lineage>
</organism>
<feature type="non-terminal residue" evidence="2">
    <location>
        <position position="61"/>
    </location>
</feature>
<evidence type="ECO:0000259" key="1">
    <source>
        <dbReference type="Pfam" id="PF07859"/>
    </source>
</evidence>
<keyword evidence="3" id="KW-1185">Reference proteome</keyword>
<evidence type="ECO:0000313" key="3">
    <source>
        <dbReference type="Proteomes" id="UP000054270"/>
    </source>
</evidence>
<dbReference type="OrthoDB" id="408631at2759"/>
<dbReference type="Proteomes" id="UP000054270">
    <property type="component" value="Unassembled WGS sequence"/>
</dbReference>
<proteinExistence type="predicted"/>
<dbReference type="SUPFAM" id="SSF53474">
    <property type="entry name" value="alpha/beta-Hydrolases"/>
    <property type="match status" value="1"/>
</dbReference>
<gene>
    <name evidence="2" type="ORF">HYPSUDRAFT_103791</name>
</gene>
<feature type="non-terminal residue" evidence="2">
    <location>
        <position position="1"/>
    </location>
</feature>
<dbReference type="InterPro" id="IPR029058">
    <property type="entry name" value="AB_hydrolase_fold"/>
</dbReference>
<dbReference type="EMBL" id="KN817751">
    <property type="protein sequence ID" value="KJA13349.1"/>
    <property type="molecule type" value="Genomic_DNA"/>
</dbReference>
<name>A0A0D2N284_HYPSF</name>
<dbReference type="AlphaFoldDB" id="A0A0D2N284"/>
<dbReference type="Gene3D" id="3.40.50.1820">
    <property type="entry name" value="alpha/beta hydrolase"/>
    <property type="match status" value="1"/>
</dbReference>